<dbReference type="KEGG" id="ccau:EG346_17700"/>
<organism evidence="1 2">
    <name type="scientific">Chryseobacterium carnipullorum</name>
    <dbReference type="NCBI Taxonomy" id="1124835"/>
    <lineage>
        <taxon>Bacteria</taxon>
        <taxon>Pseudomonadati</taxon>
        <taxon>Bacteroidota</taxon>
        <taxon>Flavobacteriia</taxon>
        <taxon>Flavobacteriales</taxon>
        <taxon>Weeksellaceae</taxon>
        <taxon>Chryseobacterium group</taxon>
        <taxon>Chryseobacterium</taxon>
    </lineage>
</organism>
<gene>
    <name evidence="1" type="ORF">EG346_17700</name>
</gene>
<name>A0A3G6NIJ0_CHRCU</name>
<evidence type="ECO:0000313" key="1">
    <source>
        <dbReference type="EMBL" id="AZA49892.1"/>
    </source>
</evidence>
<evidence type="ECO:0000313" key="2">
    <source>
        <dbReference type="Proteomes" id="UP000273270"/>
    </source>
</evidence>
<reference evidence="2" key="1">
    <citation type="submission" date="2018-11" db="EMBL/GenBank/DDBJ databases">
        <title>Proposal to divide the Flavobacteriaceae and reorganize its genera based on Amino Acid Identity values calculated from whole genome sequences.</title>
        <authorList>
            <person name="Nicholson A.C."/>
            <person name="Gulvik C.A."/>
            <person name="Whitney A.M."/>
            <person name="Humrighouse B.W."/>
            <person name="Bell M."/>
            <person name="Holmes B."/>
            <person name="Steigerwalt A.G."/>
            <person name="Villarma A."/>
            <person name="Sheth M."/>
            <person name="Batra D."/>
            <person name="Pryor J."/>
            <person name="Bernardet J.-F."/>
            <person name="Hugo C."/>
            <person name="Kampfer P."/>
            <person name="Newman J."/>
            <person name="McQuiston J.R."/>
        </authorList>
    </citation>
    <scope>NUCLEOTIDE SEQUENCE [LARGE SCALE GENOMIC DNA]</scope>
    <source>
        <strain evidence="2">G0188</strain>
    </source>
</reference>
<accession>A0A3G6NIJ0</accession>
<dbReference type="Proteomes" id="UP000273270">
    <property type="component" value="Chromosome"/>
</dbReference>
<keyword evidence="2" id="KW-1185">Reference proteome</keyword>
<sequence length="61" mass="7135">MYVLSQLTCFHSEKSTFVLTLNFNVYKFQQTSSMLADTVWIISTDTVIESENEKYGCFTFF</sequence>
<protein>
    <submittedName>
        <fullName evidence="1">Uncharacterized protein</fullName>
    </submittedName>
</protein>
<dbReference type="EMBL" id="CP033920">
    <property type="protein sequence ID" value="AZA49892.1"/>
    <property type="molecule type" value="Genomic_DNA"/>
</dbReference>
<dbReference type="AlphaFoldDB" id="A0A3G6NIJ0"/>
<proteinExistence type="predicted"/>